<reference evidence="8 9" key="1">
    <citation type="journal article" date="2013" name="PLoS Genet.">
        <title>The genome and development-dependent transcriptomes of Pyronema confluens: a window into fungal evolution.</title>
        <authorList>
            <person name="Traeger S."/>
            <person name="Altegoer F."/>
            <person name="Freitag M."/>
            <person name="Gabaldon T."/>
            <person name="Kempken F."/>
            <person name="Kumar A."/>
            <person name="Marcet-Houben M."/>
            <person name="Poggeler S."/>
            <person name="Stajich J.E."/>
            <person name="Nowrousian M."/>
        </authorList>
    </citation>
    <scope>NUCLEOTIDE SEQUENCE [LARGE SCALE GENOMIC DNA]</scope>
    <source>
        <strain evidence="9">CBS 100304</strain>
        <tissue evidence="8">Vegetative mycelium</tissue>
    </source>
</reference>
<dbReference type="Gene3D" id="1.20.1720.10">
    <property type="entry name" value="Multidrug resistance protein D"/>
    <property type="match status" value="1"/>
</dbReference>
<dbReference type="FunFam" id="1.20.1250.20:FF:000196">
    <property type="entry name" value="MFS toxin efflux pump (AflT)"/>
    <property type="match status" value="1"/>
</dbReference>
<feature type="transmembrane region" description="Helical" evidence="6">
    <location>
        <begin position="203"/>
        <end position="225"/>
    </location>
</feature>
<evidence type="ECO:0000313" key="8">
    <source>
        <dbReference type="EMBL" id="CCX08563.1"/>
    </source>
</evidence>
<dbReference type="GO" id="GO:0005886">
    <property type="term" value="C:plasma membrane"/>
    <property type="evidence" value="ECO:0007669"/>
    <property type="project" value="TreeGrafter"/>
</dbReference>
<dbReference type="OrthoDB" id="10021397at2759"/>
<dbReference type="PANTHER" id="PTHR23501:SF199">
    <property type="entry name" value="MFS EFFLUX TRANSPORTER INPD-RELATED"/>
    <property type="match status" value="1"/>
</dbReference>
<evidence type="ECO:0000256" key="1">
    <source>
        <dbReference type="ARBA" id="ARBA00004141"/>
    </source>
</evidence>
<sequence length="565" mass="60408">MERSETASAEEINASTTTSRTSLDVLPKRELNSELYRLDGTPYPPTLRLALIIGGVCLGNLVYALDANIIATAIPAITTQFKSLTDVGWYGSAFLLTSTAFQPSYGKLYKYFDIKWTYIVTLLIFELGSIICALAKNSSTFIAGRAIQGLGSAGILQGALAIIGDCVPLSKRTLFIALVTSIFGVATCFGPILGGVFTDSSLGWRWCFCNLPIGAFTIGASTFCFQPSSRKSGTNLTPWEKLSQLDLPGAVVLLSSVSCLFLVLQWGGNMYAWDSPRIIGLLCGFVLLFIAFMALQFWVGENATVPPRIIRQRSIFGSCLYSFFVACVLYTHTFYLPFYFQSIQGATPTQSGVRGIPYAIFNALGAVISGGVILYIGYYTPFMVLGGIVSAVGSGLIHLLNANSPATQWVGYQVIAGLGTGFGIQIPFTVVQAVLSDEDKPIGNGIGVFFQLLGGAISIAITQSLFTNGLLKYVPEYVPGIPPKMVIMAGAGNLPAVVGGNPILLQGLIMAYAKSISRAFILPIVTAVVMVLVCAIMEHKRRMPTRKEVAAKKASEKVVTGGVPV</sequence>
<dbReference type="SUPFAM" id="SSF103473">
    <property type="entry name" value="MFS general substrate transporter"/>
    <property type="match status" value="1"/>
</dbReference>
<feature type="transmembrane region" description="Helical" evidence="6">
    <location>
        <begin position="516"/>
        <end position="537"/>
    </location>
</feature>
<dbReference type="GO" id="GO:0022857">
    <property type="term" value="F:transmembrane transporter activity"/>
    <property type="evidence" value="ECO:0007669"/>
    <property type="project" value="InterPro"/>
</dbReference>
<keyword evidence="2 6" id="KW-0812">Transmembrane</keyword>
<feature type="transmembrane region" description="Helical" evidence="6">
    <location>
        <begin position="142"/>
        <end position="163"/>
    </location>
</feature>
<protein>
    <submittedName>
        <fullName evidence="8">Similar to Putative HC-toxin efflux carrier TOXA acc. no. Q00357</fullName>
    </submittedName>
</protein>
<dbReference type="InterPro" id="IPR036259">
    <property type="entry name" value="MFS_trans_sf"/>
</dbReference>
<evidence type="ECO:0000256" key="5">
    <source>
        <dbReference type="SAM" id="MobiDB-lite"/>
    </source>
</evidence>
<evidence type="ECO:0000313" key="9">
    <source>
        <dbReference type="Proteomes" id="UP000018144"/>
    </source>
</evidence>
<feature type="transmembrane region" description="Helical" evidence="6">
    <location>
        <begin position="116"/>
        <end position="136"/>
    </location>
</feature>
<feature type="domain" description="Major facilitator superfamily (MFS) profile" evidence="7">
    <location>
        <begin position="52"/>
        <end position="542"/>
    </location>
</feature>
<feature type="transmembrane region" description="Helical" evidence="6">
    <location>
        <begin position="46"/>
        <end position="65"/>
    </location>
</feature>
<dbReference type="EMBL" id="HF935420">
    <property type="protein sequence ID" value="CCX08563.1"/>
    <property type="molecule type" value="Genomic_DNA"/>
</dbReference>
<dbReference type="InterPro" id="IPR020846">
    <property type="entry name" value="MFS_dom"/>
</dbReference>
<keyword evidence="3 6" id="KW-1133">Transmembrane helix</keyword>
<organism evidence="8 9">
    <name type="scientific">Pyronema omphalodes (strain CBS 100304)</name>
    <name type="common">Pyronema confluens</name>
    <dbReference type="NCBI Taxonomy" id="1076935"/>
    <lineage>
        <taxon>Eukaryota</taxon>
        <taxon>Fungi</taxon>
        <taxon>Dikarya</taxon>
        <taxon>Ascomycota</taxon>
        <taxon>Pezizomycotina</taxon>
        <taxon>Pezizomycetes</taxon>
        <taxon>Pezizales</taxon>
        <taxon>Pyronemataceae</taxon>
        <taxon>Pyronema</taxon>
    </lineage>
</organism>
<feature type="transmembrane region" description="Helical" evidence="6">
    <location>
        <begin position="278"/>
        <end position="299"/>
    </location>
</feature>
<feature type="region of interest" description="Disordered" evidence="5">
    <location>
        <begin position="1"/>
        <end position="21"/>
    </location>
</feature>
<dbReference type="CDD" id="cd17502">
    <property type="entry name" value="MFS_Azr1_MDR_like"/>
    <property type="match status" value="1"/>
</dbReference>
<feature type="transmembrane region" description="Helical" evidence="6">
    <location>
        <begin position="412"/>
        <end position="435"/>
    </location>
</feature>
<feature type="transmembrane region" description="Helical" evidence="6">
    <location>
        <begin position="245"/>
        <end position="266"/>
    </location>
</feature>
<feature type="transmembrane region" description="Helical" evidence="6">
    <location>
        <begin position="355"/>
        <end position="375"/>
    </location>
</feature>
<keyword evidence="4 6" id="KW-0472">Membrane</keyword>
<feature type="transmembrane region" description="Helical" evidence="6">
    <location>
        <begin position="175"/>
        <end position="197"/>
    </location>
</feature>
<keyword evidence="9" id="KW-1185">Reference proteome</keyword>
<feature type="transmembrane region" description="Helical" evidence="6">
    <location>
        <begin position="382"/>
        <end position="400"/>
    </location>
</feature>
<feature type="transmembrane region" description="Helical" evidence="6">
    <location>
        <begin position="447"/>
        <end position="466"/>
    </location>
</feature>
<dbReference type="InterPro" id="IPR011701">
    <property type="entry name" value="MFS"/>
</dbReference>
<dbReference type="eggNOG" id="KOG0254">
    <property type="taxonomic scope" value="Eukaryota"/>
</dbReference>
<dbReference type="OMA" id="CAIMEHK"/>
<dbReference type="Proteomes" id="UP000018144">
    <property type="component" value="Unassembled WGS sequence"/>
</dbReference>
<dbReference type="PROSITE" id="PS50850">
    <property type="entry name" value="MFS"/>
    <property type="match status" value="1"/>
</dbReference>
<comment type="subcellular location">
    <subcellularLocation>
        <location evidence="1">Membrane</location>
        <topology evidence="1">Multi-pass membrane protein</topology>
    </subcellularLocation>
</comment>
<name>U4L0F1_PYROM</name>
<evidence type="ECO:0000256" key="6">
    <source>
        <dbReference type="SAM" id="Phobius"/>
    </source>
</evidence>
<dbReference type="AlphaFoldDB" id="U4L0F1"/>
<evidence type="ECO:0000256" key="4">
    <source>
        <dbReference type="ARBA" id="ARBA00023136"/>
    </source>
</evidence>
<proteinExistence type="predicted"/>
<evidence type="ECO:0000259" key="7">
    <source>
        <dbReference type="PROSITE" id="PS50850"/>
    </source>
</evidence>
<evidence type="ECO:0000256" key="2">
    <source>
        <dbReference type="ARBA" id="ARBA00022692"/>
    </source>
</evidence>
<gene>
    <name evidence="8" type="ORF">PCON_08156</name>
</gene>
<evidence type="ECO:0000256" key="3">
    <source>
        <dbReference type="ARBA" id="ARBA00022989"/>
    </source>
</evidence>
<dbReference type="Pfam" id="PF07690">
    <property type="entry name" value="MFS_1"/>
    <property type="match status" value="1"/>
</dbReference>
<dbReference type="PANTHER" id="PTHR23501">
    <property type="entry name" value="MAJOR FACILITATOR SUPERFAMILY"/>
    <property type="match status" value="1"/>
</dbReference>
<feature type="transmembrane region" description="Helical" evidence="6">
    <location>
        <begin position="320"/>
        <end position="340"/>
    </location>
</feature>
<accession>U4L0F1</accession>
<dbReference type="Gene3D" id="1.20.1250.20">
    <property type="entry name" value="MFS general substrate transporter like domains"/>
    <property type="match status" value="1"/>
</dbReference>